<keyword evidence="1" id="KW-1133">Transmembrane helix</keyword>
<dbReference type="EMBL" id="VLKN01000003">
    <property type="protein sequence ID" value="TWI03451.1"/>
    <property type="molecule type" value="Genomic_DNA"/>
</dbReference>
<comment type="caution">
    <text evidence="2">The sequence shown here is derived from an EMBL/GenBank/DDBJ whole genome shotgun (WGS) entry which is preliminary data.</text>
</comment>
<reference evidence="2 3" key="1">
    <citation type="journal article" date="2015" name="Stand. Genomic Sci.">
        <title>Genomic Encyclopedia of Bacterial and Archaeal Type Strains, Phase III: the genomes of soil and plant-associated and newly described type strains.</title>
        <authorList>
            <person name="Whitman W.B."/>
            <person name="Woyke T."/>
            <person name="Klenk H.P."/>
            <person name="Zhou Y."/>
            <person name="Lilburn T.G."/>
            <person name="Beck B.J."/>
            <person name="De Vos P."/>
            <person name="Vandamme P."/>
            <person name="Eisen J.A."/>
            <person name="Garrity G."/>
            <person name="Hugenholtz P."/>
            <person name="Kyrpides N.C."/>
        </authorList>
    </citation>
    <scope>NUCLEOTIDE SEQUENCE [LARGE SCALE GENOMIC DNA]</scope>
    <source>
        <strain evidence="2 3">CGMCC 1.10821</strain>
    </source>
</reference>
<name>A0A562L748_9GAMM</name>
<proteinExistence type="predicted"/>
<feature type="transmembrane region" description="Helical" evidence="1">
    <location>
        <begin position="76"/>
        <end position="96"/>
    </location>
</feature>
<evidence type="ECO:0000313" key="2">
    <source>
        <dbReference type="EMBL" id="TWI03451.1"/>
    </source>
</evidence>
<accession>A0A562L748</accession>
<dbReference type="RefSeq" id="WP_144898779.1">
    <property type="nucleotide sequence ID" value="NZ_VLKN01000003.1"/>
</dbReference>
<keyword evidence="1" id="KW-0812">Transmembrane</keyword>
<organism evidence="2 3">
    <name type="scientific">Luteimonas cucumeris</name>
    <dbReference type="NCBI Taxonomy" id="985012"/>
    <lineage>
        <taxon>Bacteria</taxon>
        <taxon>Pseudomonadati</taxon>
        <taxon>Pseudomonadota</taxon>
        <taxon>Gammaproteobacteria</taxon>
        <taxon>Lysobacterales</taxon>
        <taxon>Lysobacteraceae</taxon>
        <taxon>Luteimonas</taxon>
    </lineage>
</organism>
<keyword evidence="3" id="KW-1185">Reference proteome</keyword>
<evidence type="ECO:0000256" key="1">
    <source>
        <dbReference type="SAM" id="Phobius"/>
    </source>
</evidence>
<dbReference type="AlphaFoldDB" id="A0A562L748"/>
<gene>
    <name evidence="2" type="ORF">IP90_01257</name>
</gene>
<keyword evidence="1" id="KW-0472">Membrane</keyword>
<feature type="transmembrane region" description="Helical" evidence="1">
    <location>
        <begin position="49"/>
        <end position="69"/>
    </location>
</feature>
<sequence>MKPYATATLALALSILSLMLLIYGTVTGMGDPAPRVPEAEIAARLKRSTAAWVTGACLWLAALILAGFGFRCARKLASAAWAVAAIPLLALAAFGLF</sequence>
<evidence type="ECO:0000313" key="3">
    <source>
        <dbReference type="Proteomes" id="UP000315167"/>
    </source>
</evidence>
<dbReference type="Proteomes" id="UP000315167">
    <property type="component" value="Unassembled WGS sequence"/>
</dbReference>
<protein>
    <submittedName>
        <fullName evidence="2">Uncharacterized protein</fullName>
    </submittedName>
</protein>
<dbReference type="OrthoDB" id="5959602at2"/>